<keyword evidence="5" id="KW-0677">Repeat</keyword>
<dbReference type="GO" id="GO:0005975">
    <property type="term" value="P:carbohydrate metabolic process"/>
    <property type="evidence" value="ECO:0007669"/>
    <property type="project" value="InterPro"/>
</dbReference>
<dbReference type="Pfam" id="PF00353">
    <property type="entry name" value="HemolysinCabind"/>
    <property type="match status" value="2"/>
</dbReference>
<dbReference type="Gene3D" id="2.150.10.10">
    <property type="entry name" value="Serralysin-like metalloprotease, C-terminal"/>
    <property type="match status" value="2"/>
</dbReference>
<dbReference type="SUPFAM" id="SSF49899">
    <property type="entry name" value="Concanavalin A-like lectins/glucanases"/>
    <property type="match status" value="1"/>
</dbReference>
<dbReference type="InterPro" id="IPR013858">
    <property type="entry name" value="Peptidase_M10B_C"/>
</dbReference>
<dbReference type="InterPro" id="IPR013320">
    <property type="entry name" value="ConA-like_dom_sf"/>
</dbReference>
<dbReference type="RefSeq" id="WP_147024841.1">
    <property type="nucleotide sequence ID" value="NZ_BJZU01000017.1"/>
</dbReference>
<dbReference type="SUPFAM" id="SSF51120">
    <property type="entry name" value="beta-Roll"/>
    <property type="match status" value="1"/>
</dbReference>
<dbReference type="InterPro" id="IPR050546">
    <property type="entry name" value="Glycosyl_Hydrlase_16"/>
</dbReference>
<evidence type="ECO:0000256" key="3">
    <source>
        <dbReference type="ARBA" id="ARBA00006865"/>
    </source>
</evidence>
<dbReference type="Proteomes" id="UP001156856">
    <property type="component" value="Unassembled WGS sequence"/>
</dbReference>
<dbReference type="Pfam" id="PF08548">
    <property type="entry name" value="Peptidase_M10_C"/>
    <property type="match status" value="1"/>
</dbReference>
<dbReference type="Proteomes" id="UP000321960">
    <property type="component" value="Unassembled WGS sequence"/>
</dbReference>
<comment type="cofactor">
    <cofactor evidence="1">
        <name>Ca(2+)</name>
        <dbReference type="ChEBI" id="CHEBI:29108"/>
    </cofactor>
</comment>
<feature type="domain" description="GH16" evidence="7">
    <location>
        <begin position="1"/>
        <end position="257"/>
    </location>
</feature>
<reference evidence="9" key="1">
    <citation type="journal article" date="2014" name="Int. J. Syst. Evol. Microbiol.">
        <title>Complete genome of a new Firmicutes species belonging to the dominant human colonic microbiota ('Ruminococcus bicirculans') reveals two chromosomes and a selective capacity to utilize plant glucans.</title>
        <authorList>
            <consortium name="NISC Comparative Sequencing Program"/>
            <person name="Wegmann U."/>
            <person name="Louis P."/>
            <person name="Goesmann A."/>
            <person name="Henrissat B."/>
            <person name="Duncan S.H."/>
            <person name="Flint H.J."/>
        </authorList>
    </citation>
    <scope>NUCLEOTIDE SEQUENCE</scope>
    <source>
        <strain evidence="9">NBRC 107715</strain>
    </source>
</reference>
<dbReference type="AlphaFoldDB" id="A0A512IZI6"/>
<dbReference type="PANTHER" id="PTHR10963">
    <property type="entry name" value="GLYCOSYL HYDROLASE-RELATED"/>
    <property type="match status" value="1"/>
</dbReference>
<dbReference type="CDD" id="cd08023">
    <property type="entry name" value="GH16_laminarinase_like"/>
    <property type="match status" value="1"/>
</dbReference>
<gene>
    <name evidence="9" type="ORF">GCM10007888_57550</name>
    <name evidence="8" type="ORF">MOX02_11500</name>
</gene>
<dbReference type="EMBL" id="BSPK01000112">
    <property type="protein sequence ID" value="GLS67371.1"/>
    <property type="molecule type" value="Genomic_DNA"/>
</dbReference>
<dbReference type="PANTHER" id="PTHR10963:SF55">
    <property type="entry name" value="GLYCOSIDE HYDROLASE FAMILY 16 PROTEIN"/>
    <property type="match status" value="1"/>
</dbReference>
<dbReference type="PRINTS" id="PR00313">
    <property type="entry name" value="CABNDNGRPT"/>
</dbReference>
<comment type="caution">
    <text evidence="8">The sequence shown here is derived from an EMBL/GenBank/DDBJ whole genome shotgun (WGS) entry which is preliminary data.</text>
</comment>
<dbReference type="OrthoDB" id="9809583at2"/>
<evidence type="ECO:0000256" key="2">
    <source>
        <dbReference type="ARBA" id="ARBA00004613"/>
    </source>
</evidence>
<accession>A0A512IZI6</accession>
<sequence length="508" mass="52822">MSAPAGYTLVFADEFDTLSLSDSRSADANWYTGQPWGGGFGEARFLPASSARSPFSLVTQGGESALRIEMSRNASGQLESGLIANTFPDGSSRTARDGDPYGYYEARLWLPAGQGIWPAFWSIEAERLSGARDYVVEIDMMEHYGTAMPDRFTSHIHDWDWNGGTLVGHDSTYARHVAGPDVLATGWHTYAVEVRPDTTTFYFDDRPYWSVATPATLDTDPILMLNLAAGGGWPISGKLDHVSLDIDYVRAYELAPQTAAPPAEPSATPAAPAAPTAPVPPAAPAAPKFLVGTAKNDTFTVSDASVLIVEAVDGGTDTVRASVSFILPANVDRLVLTGAALDATGNGLSNDLQGNAGANTLSGLGGNDVLTGGGGNDLLLGGEGNDKLHGDAGDDVLVGGLGGDRLYGEAGADSFRYLAVAESAYAARDTIVDFAPAEGDRIDLSAIDASTLVAGDQAFTFVGSAAFTAAGQLRYANGILSGDVNGDKVADFGVNLTAAALHPGDFIL</sequence>
<dbReference type="GO" id="GO:0005509">
    <property type="term" value="F:calcium ion binding"/>
    <property type="evidence" value="ECO:0007669"/>
    <property type="project" value="InterPro"/>
</dbReference>
<dbReference type="GO" id="GO:0005615">
    <property type="term" value="C:extracellular space"/>
    <property type="evidence" value="ECO:0007669"/>
    <property type="project" value="InterPro"/>
</dbReference>
<evidence type="ECO:0000313" key="8">
    <source>
        <dbReference type="EMBL" id="GEP03112.1"/>
    </source>
</evidence>
<feature type="compositionally biased region" description="Low complexity" evidence="6">
    <location>
        <begin position="259"/>
        <end position="274"/>
    </location>
</feature>
<dbReference type="PROSITE" id="PS00330">
    <property type="entry name" value="HEMOLYSIN_CALCIUM"/>
    <property type="match status" value="1"/>
</dbReference>
<evidence type="ECO:0000256" key="5">
    <source>
        <dbReference type="ARBA" id="ARBA00022737"/>
    </source>
</evidence>
<reference evidence="11" key="2">
    <citation type="journal article" date="2019" name="Int. J. Syst. Evol. Microbiol.">
        <title>The Global Catalogue of Microorganisms (GCM) 10K type strain sequencing project: providing services to taxonomists for standard genome sequencing and annotation.</title>
        <authorList>
            <consortium name="The Broad Institute Genomics Platform"/>
            <consortium name="The Broad Institute Genome Sequencing Center for Infectious Disease"/>
            <person name="Wu L."/>
            <person name="Ma J."/>
        </authorList>
    </citation>
    <scope>NUCLEOTIDE SEQUENCE [LARGE SCALE GENOMIC DNA]</scope>
    <source>
        <strain evidence="11">NBRC 107715</strain>
    </source>
</reference>
<dbReference type="InterPro" id="IPR011049">
    <property type="entry name" value="Serralysin-like_metalloprot_C"/>
</dbReference>
<dbReference type="GO" id="GO:0004553">
    <property type="term" value="F:hydrolase activity, hydrolyzing O-glycosyl compounds"/>
    <property type="evidence" value="ECO:0007669"/>
    <property type="project" value="InterPro"/>
</dbReference>
<dbReference type="InterPro" id="IPR018511">
    <property type="entry name" value="Hemolysin-typ_Ca-bd_CS"/>
</dbReference>
<keyword evidence="4" id="KW-0964">Secreted</keyword>
<reference evidence="8 10" key="3">
    <citation type="submission" date="2019-07" db="EMBL/GenBank/DDBJ databases">
        <title>Whole genome shotgun sequence of Methylobacterium oxalidis NBRC 107715.</title>
        <authorList>
            <person name="Hosoyama A."/>
            <person name="Uohara A."/>
            <person name="Ohji S."/>
            <person name="Ichikawa N."/>
        </authorList>
    </citation>
    <scope>NUCLEOTIDE SEQUENCE [LARGE SCALE GENOMIC DNA]</scope>
    <source>
        <strain evidence="8 10">NBRC 107715</strain>
    </source>
</reference>
<evidence type="ECO:0000259" key="7">
    <source>
        <dbReference type="PROSITE" id="PS51762"/>
    </source>
</evidence>
<keyword evidence="11" id="KW-1185">Reference proteome</keyword>
<evidence type="ECO:0000313" key="10">
    <source>
        <dbReference type="Proteomes" id="UP000321960"/>
    </source>
</evidence>
<evidence type="ECO:0000313" key="11">
    <source>
        <dbReference type="Proteomes" id="UP001156856"/>
    </source>
</evidence>
<comment type="similarity">
    <text evidence="3">Belongs to the glycosyl hydrolase 16 family.</text>
</comment>
<reference evidence="9" key="4">
    <citation type="submission" date="2023-01" db="EMBL/GenBank/DDBJ databases">
        <title>Draft genome sequence of Methylobacterium oxalidis strain NBRC 107715.</title>
        <authorList>
            <person name="Sun Q."/>
            <person name="Mori K."/>
        </authorList>
    </citation>
    <scope>NUCLEOTIDE SEQUENCE</scope>
    <source>
        <strain evidence="9">NBRC 107715</strain>
    </source>
</reference>
<proteinExistence type="inferred from homology"/>
<dbReference type="Gene3D" id="2.60.120.200">
    <property type="match status" value="1"/>
</dbReference>
<dbReference type="PROSITE" id="PS51762">
    <property type="entry name" value="GH16_2"/>
    <property type="match status" value="1"/>
</dbReference>
<evidence type="ECO:0000313" key="9">
    <source>
        <dbReference type="EMBL" id="GLS67371.1"/>
    </source>
</evidence>
<evidence type="ECO:0000256" key="1">
    <source>
        <dbReference type="ARBA" id="ARBA00001913"/>
    </source>
</evidence>
<protein>
    <recommendedName>
        <fullName evidence="7">GH16 domain-containing protein</fullName>
    </recommendedName>
</protein>
<feature type="region of interest" description="Disordered" evidence="6">
    <location>
        <begin position="259"/>
        <end position="279"/>
    </location>
</feature>
<organism evidence="8 10">
    <name type="scientific">Methylobacterium oxalidis</name>
    <dbReference type="NCBI Taxonomy" id="944322"/>
    <lineage>
        <taxon>Bacteria</taxon>
        <taxon>Pseudomonadati</taxon>
        <taxon>Pseudomonadota</taxon>
        <taxon>Alphaproteobacteria</taxon>
        <taxon>Hyphomicrobiales</taxon>
        <taxon>Methylobacteriaceae</taxon>
        <taxon>Methylobacterium</taxon>
    </lineage>
</organism>
<dbReference type="InterPro" id="IPR000757">
    <property type="entry name" value="Beta-glucanase-like"/>
</dbReference>
<dbReference type="EMBL" id="BJZU01000017">
    <property type="protein sequence ID" value="GEP03112.1"/>
    <property type="molecule type" value="Genomic_DNA"/>
</dbReference>
<dbReference type="Pfam" id="PF00722">
    <property type="entry name" value="Glyco_hydro_16"/>
    <property type="match status" value="1"/>
</dbReference>
<evidence type="ECO:0000256" key="4">
    <source>
        <dbReference type="ARBA" id="ARBA00022525"/>
    </source>
</evidence>
<evidence type="ECO:0000256" key="6">
    <source>
        <dbReference type="SAM" id="MobiDB-lite"/>
    </source>
</evidence>
<comment type="subcellular location">
    <subcellularLocation>
        <location evidence="2">Secreted</location>
    </subcellularLocation>
</comment>
<name>A0A512IZI6_9HYPH</name>
<dbReference type="InterPro" id="IPR001343">
    <property type="entry name" value="Hemolysn_Ca-bd"/>
</dbReference>